<name>A0ABR7JU81_9FIRM</name>
<reference evidence="1 2" key="1">
    <citation type="submission" date="2020-08" db="EMBL/GenBank/DDBJ databases">
        <authorList>
            <person name="Liu C."/>
            <person name="Sun Q."/>
        </authorList>
    </citation>
    <scope>NUCLEOTIDE SEQUENCE [LARGE SCALE GENOMIC DNA]</scope>
    <source>
        <strain evidence="1 2">NSJ-18</strain>
    </source>
</reference>
<dbReference type="Proteomes" id="UP000609849">
    <property type="component" value="Unassembled WGS sequence"/>
</dbReference>
<gene>
    <name evidence="1" type="ORF">H8923_16325</name>
</gene>
<dbReference type="EMBL" id="JACRWE010000014">
    <property type="protein sequence ID" value="MBC5998317.1"/>
    <property type="molecule type" value="Genomic_DNA"/>
</dbReference>
<comment type="caution">
    <text evidence="1">The sequence shown here is derived from an EMBL/GenBank/DDBJ whole genome shotgun (WGS) entry which is preliminary data.</text>
</comment>
<sequence length="86" mass="10545">MEIVKIGEVYSDQIKDLSYMHEVIFINNKIHVEGDMIMIRLKAKYETKYRKSFNEFNVFEIEELKKEFRKEIEDVYSKYEDRVKVI</sequence>
<keyword evidence="2" id="KW-1185">Reference proteome</keyword>
<dbReference type="RefSeq" id="WP_153972954.1">
    <property type="nucleotide sequence ID" value="NZ_JACRWE010000014.1"/>
</dbReference>
<protein>
    <submittedName>
        <fullName evidence="1">Uncharacterized protein</fullName>
    </submittedName>
</protein>
<evidence type="ECO:0000313" key="1">
    <source>
        <dbReference type="EMBL" id="MBC5998317.1"/>
    </source>
</evidence>
<organism evidence="1 2">
    <name type="scientific">Romboutsia faecis</name>
    <dbReference type="NCBI Taxonomy" id="2764597"/>
    <lineage>
        <taxon>Bacteria</taxon>
        <taxon>Bacillati</taxon>
        <taxon>Bacillota</taxon>
        <taxon>Clostridia</taxon>
        <taxon>Peptostreptococcales</taxon>
        <taxon>Peptostreptococcaceae</taxon>
        <taxon>Romboutsia</taxon>
    </lineage>
</organism>
<accession>A0ABR7JU81</accession>
<evidence type="ECO:0000313" key="2">
    <source>
        <dbReference type="Proteomes" id="UP000609849"/>
    </source>
</evidence>
<proteinExistence type="predicted"/>